<accession>A0A392VSQ9</accession>
<organism evidence="1 2">
    <name type="scientific">Trifolium medium</name>
    <dbReference type="NCBI Taxonomy" id="97028"/>
    <lineage>
        <taxon>Eukaryota</taxon>
        <taxon>Viridiplantae</taxon>
        <taxon>Streptophyta</taxon>
        <taxon>Embryophyta</taxon>
        <taxon>Tracheophyta</taxon>
        <taxon>Spermatophyta</taxon>
        <taxon>Magnoliopsida</taxon>
        <taxon>eudicotyledons</taxon>
        <taxon>Gunneridae</taxon>
        <taxon>Pentapetalae</taxon>
        <taxon>rosids</taxon>
        <taxon>fabids</taxon>
        <taxon>Fabales</taxon>
        <taxon>Fabaceae</taxon>
        <taxon>Papilionoideae</taxon>
        <taxon>50 kb inversion clade</taxon>
        <taxon>NPAAA clade</taxon>
        <taxon>Hologalegina</taxon>
        <taxon>IRL clade</taxon>
        <taxon>Trifolieae</taxon>
        <taxon>Trifolium</taxon>
    </lineage>
</organism>
<evidence type="ECO:0000313" key="1">
    <source>
        <dbReference type="EMBL" id="MCI91434.1"/>
    </source>
</evidence>
<reference evidence="1 2" key="1">
    <citation type="journal article" date="2018" name="Front. Plant Sci.">
        <title>Red Clover (Trifolium pratense) and Zigzag Clover (T. medium) - A Picture of Genomic Similarities and Differences.</title>
        <authorList>
            <person name="Dluhosova J."/>
            <person name="Istvanek J."/>
            <person name="Nedelnik J."/>
            <person name="Repkova J."/>
        </authorList>
    </citation>
    <scope>NUCLEOTIDE SEQUENCE [LARGE SCALE GENOMIC DNA]</scope>
    <source>
        <strain evidence="2">cv. 10/8</strain>
        <tissue evidence="1">Leaf</tissue>
    </source>
</reference>
<sequence length="47" mass="5450">MLQQWTSGQVLTADATAVYYLRGSEAILPQRMKRFRGFFSSEPEILR</sequence>
<dbReference type="AlphaFoldDB" id="A0A392VSQ9"/>
<feature type="non-terminal residue" evidence="1">
    <location>
        <position position="47"/>
    </location>
</feature>
<dbReference type="Proteomes" id="UP000265520">
    <property type="component" value="Unassembled WGS sequence"/>
</dbReference>
<name>A0A392VSQ9_9FABA</name>
<dbReference type="EMBL" id="LXQA011271820">
    <property type="protein sequence ID" value="MCI91434.1"/>
    <property type="molecule type" value="Genomic_DNA"/>
</dbReference>
<protein>
    <submittedName>
        <fullName evidence="1">Uncharacterized protein</fullName>
    </submittedName>
</protein>
<comment type="caution">
    <text evidence="1">The sequence shown here is derived from an EMBL/GenBank/DDBJ whole genome shotgun (WGS) entry which is preliminary data.</text>
</comment>
<evidence type="ECO:0000313" key="2">
    <source>
        <dbReference type="Proteomes" id="UP000265520"/>
    </source>
</evidence>
<keyword evidence="2" id="KW-1185">Reference proteome</keyword>
<proteinExistence type="predicted"/>